<name>A0AAV7U2K0_PLEWA</name>
<dbReference type="EMBL" id="JANPWB010000006">
    <property type="protein sequence ID" value="KAJ1183108.1"/>
    <property type="molecule type" value="Genomic_DNA"/>
</dbReference>
<proteinExistence type="predicted"/>
<organism evidence="1 2">
    <name type="scientific">Pleurodeles waltl</name>
    <name type="common">Iberian ribbed newt</name>
    <dbReference type="NCBI Taxonomy" id="8319"/>
    <lineage>
        <taxon>Eukaryota</taxon>
        <taxon>Metazoa</taxon>
        <taxon>Chordata</taxon>
        <taxon>Craniata</taxon>
        <taxon>Vertebrata</taxon>
        <taxon>Euteleostomi</taxon>
        <taxon>Amphibia</taxon>
        <taxon>Batrachia</taxon>
        <taxon>Caudata</taxon>
        <taxon>Salamandroidea</taxon>
        <taxon>Salamandridae</taxon>
        <taxon>Pleurodelinae</taxon>
        <taxon>Pleurodeles</taxon>
    </lineage>
</organism>
<dbReference type="AlphaFoldDB" id="A0AAV7U2K0"/>
<dbReference type="Proteomes" id="UP001066276">
    <property type="component" value="Chromosome 3_2"/>
</dbReference>
<gene>
    <name evidence="1" type="ORF">NDU88_008279</name>
</gene>
<accession>A0AAV7U2K0</accession>
<reference evidence="1" key="1">
    <citation type="journal article" date="2022" name="bioRxiv">
        <title>Sequencing and chromosome-scale assembly of the giantPleurodeles waltlgenome.</title>
        <authorList>
            <person name="Brown T."/>
            <person name="Elewa A."/>
            <person name="Iarovenko S."/>
            <person name="Subramanian E."/>
            <person name="Araus A.J."/>
            <person name="Petzold A."/>
            <person name="Susuki M."/>
            <person name="Suzuki K.-i.T."/>
            <person name="Hayashi T."/>
            <person name="Toyoda A."/>
            <person name="Oliveira C."/>
            <person name="Osipova E."/>
            <person name="Leigh N.D."/>
            <person name="Simon A."/>
            <person name="Yun M.H."/>
        </authorList>
    </citation>
    <scope>NUCLEOTIDE SEQUENCE</scope>
    <source>
        <strain evidence="1">20211129_DDA</strain>
        <tissue evidence="1">Liver</tissue>
    </source>
</reference>
<sequence>MDPTLSLRVRTEALKPRRHVATGCRGCPGCPFFMSMPSARVGEDGGLRERLVPGGRQSYCLPSCCLRTEETSGNNY</sequence>
<evidence type="ECO:0000313" key="1">
    <source>
        <dbReference type="EMBL" id="KAJ1183108.1"/>
    </source>
</evidence>
<keyword evidence="2" id="KW-1185">Reference proteome</keyword>
<evidence type="ECO:0000313" key="2">
    <source>
        <dbReference type="Proteomes" id="UP001066276"/>
    </source>
</evidence>
<comment type="caution">
    <text evidence="1">The sequence shown here is derived from an EMBL/GenBank/DDBJ whole genome shotgun (WGS) entry which is preliminary data.</text>
</comment>
<protein>
    <submittedName>
        <fullName evidence="1">Uncharacterized protein</fullName>
    </submittedName>
</protein>